<dbReference type="RefSeq" id="XP_005758033.1">
    <property type="nucleotide sequence ID" value="XM_005757976.1"/>
</dbReference>
<dbReference type="HOGENOM" id="CLU_884072_0_0_1"/>
<dbReference type="GeneID" id="17251813"/>
<dbReference type="KEGG" id="ehx:EMIHUDRAFT_359885"/>
<dbReference type="Proteomes" id="UP000013827">
    <property type="component" value="Unassembled WGS sequence"/>
</dbReference>
<keyword evidence="2" id="KW-1185">Reference proteome</keyword>
<dbReference type="AlphaFoldDB" id="A0A0D3I2W9"/>
<reference evidence="1" key="2">
    <citation type="submission" date="2024-10" db="UniProtKB">
        <authorList>
            <consortium name="EnsemblProtists"/>
        </authorList>
    </citation>
    <scope>IDENTIFICATION</scope>
</reference>
<organism evidence="1 2">
    <name type="scientific">Emiliania huxleyi (strain CCMP1516)</name>
    <dbReference type="NCBI Taxonomy" id="280463"/>
    <lineage>
        <taxon>Eukaryota</taxon>
        <taxon>Haptista</taxon>
        <taxon>Haptophyta</taxon>
        <taxon>Prymnesiophyceae</taxon>
        <taxon>Isochrysidales</taxon>
        <taxon>Noelaerhabdaceae</taxon>
        <taxon>Emiliania</taxon>
    </lineage>
</organism>
<accession>A0A0D3I2W9</accession>
<dbReference type="EnsemblProtists" id="EOD05604">
    <property type="protein sequence ID" value="EOD05604"/>
    <property type="gene ID" value="EMIHUDRAFT_359885"/>
</dbReference>
<evidence type="ECO:0000313" key="1">
    <source>
        <dbReference type="EnsemblProtists" id="EOD05604"/>
    </source>
</evidence>
<name>A0A0D3I2W9_EMIH1</name>
<protein>
    <submittedName>
        <fullName evidence="1">Uncharacterized protein</fullName>
    </submittedName>
</protein>
<dbReference type="PaxDb" id="2903-EOD05604"/>
<sequence>MQAFELVVPNGAVAGQTIQAVTPNGPVQVAVPAGLAAGDRFQVQLPPSDEAAKAAASALSQLGNLGRSVTFGLSSSSISGADGLIDQSVAGEMPVTSGEPGVAAGPDVMKLRFQSSKRGRHLHAELVTPDGTRIAVLDMGEVPKSTPGALFGSAIGGYSTAFQPPPPVQLSVLGQAYGTYTCTSLMNCGVQAGARWQRRDGTGGAMIAEPERVGCCTTAPQSISRKKSALGKKEVPFTATFDAEKGHPAETTMVHAVTDSSAGKVPQFIATNVRQVVVELDKITDPHKKLDCILIGATLAALNVTTGIPSSGGGG</sequence>
<proteinExistence type="predicted"/>
<reference evidence="2" key="1">
    <citation type="journal article" date="2013" name="Nature">
        <title>Pan genome of the phytoplankton Emiliania underpins its global distribution.</title>
        <authorList>
            <person name="Read B.A."/>
            <person name="Kegel J."/>
            <person name="Klute M.J."/>
            <person name="Kuo A."/>
            <person name="Lefebvre S.C."/>
            <person name="Maumus F."/>
            <person name="Mayer C."/>
            <person name="Miller J."/>
            <person name="Monier A."/>
            <person name="Salamov A."/>
            <person name="Young J."/>
            <person name="Aguilar M."/>
            <person name="Claverie J.M."/>
            <person name="Frickenhaus S."/>
            <person name="Gonzalez K."/>
            <person name="Herman E.K."/>
            <person name="Lin Y.C."/>
            <person name="Napier J."/>
            <person name="Ogata H."/>
            <person name="Sarno A.F."/>
            <person name="Shmutz J."/>
            <person name="Schroeder D."/>
            <person name="de Vargas C."/>
            <person name="Verret F."/>
            <person name="von Dassow P."/>
            <person name="Valentin K."/>
            <person name="Van de Peer Y."/>
            <person name="Wheeler G."/>
            <person name="Dacks J.B."/>
            <person name="Delwiche C.F."/>
            <person name="Dyhrman S.T."/>
            <person name="Glockner G."/>
            <person name="John U."/>
            <person name="Richards T."/>
            <person name="Worden A.Z."/>
            <person name="Zhang X."/>
            <person name="Grigoriev I.V."/>
            <person name="Allen A.E."/>
            <person name="Bidle K."/>
            <person name="Borodovsky M."/>
            <person name="Bowler C."/>
            <person name="Brownlee C."/>
            <person name="Cock J.M."/>
            <person name="Elias M."/>
            <person name="Gladyshev V.N."/>
            <person name="Groth M."/>
            <person name="Guda C."/>
            <person name="Hadaegh A."/>
            <person name="Iglesias-Rodriguez M.D."/>
            <person name="Jenkins J."/>
            <person name="Jones B.M."/>
            <person name="Lawson T."/>
            <person name="Leese F."/>
            <person name="Lindquist E."/>
            <person name="Lobanov A."/>
            <person name="Lomsadze A."/>
            <person name="Malik S.B."/>
            <person name="Marsh M.E."/>
            <person name="Mackinder L."/>
            <person name="Mock T."/>
            <person name="Mueller-Roeber B."/>
            <person name="Pagarete A."/>
            <person name="Parker M."/>
            <person name="Probert I."/>
            <person name="Quesneville H."/>
            <person name="Raines C."/>
            <person name="Rensing S.A."/>
            <person name="Riano-Pachon D.M."/>
            <person name="Richier S."/>
            <person name="Rokitta S."/>
            <person name="Shiraiwa Y."/>
            <person name="Soanes D.M."/>
            <person name="van der Giezen M."/>
            <person name="Wahlund T.M."/>
            <person name="Williams B."/>
            <person name="Wilson W."/>
            <person name="Wolfe G."/>
            <person name="Wurch L.L."/>
        </authorList>
    </citation>
    <scope>NUCLEOTIDE SEQUENCE</scope>
</reference>
<evidence type="ECO:0000313" key="2">
    <source>
        <dbReference type="Proteomes" id="UP000013827"/>
    </source>
</evidence>